<dbReference type="RefSeq" id="WP_132250772.1">
    <property type="nucleotide sequence ID" value="NZ_SMAL01000002.1"/>
</dbReference>
<keyword evidence="2" id="KW-1185">Reference proteome</keyword>
<reference evidence="1 2" key="1">
    <citation type="submission" date="2019-03" db="EMBL/GenBank/DDBJ databases">
        <title>Genomic Encyclopedia of Type Strains, Phase IV (KMG-IV): sequencing the most valuable type-strain genomes for metagenomic binning, comparative biology and taxonomic classification.</title>
        <authorList>
            <person name="Goeker M."/>
        </authorList>
    </citation>
    <scope>NUCLEOTIDE SEQUENCE [LARGE SCALE GENOMIC DNA]</scope>
    <source>
        <strain evidence="1 2">DSM 24629</strain>
    </source>
</reference>
<dbReference type="Proteomes" id="UP000294902">
    <property type="component" value="Unassembled WGS sequence"/>
</dbReference>
<name>A0A4R3MTL0_9FIRM</name>
<gene>
    <name evidence="1" type="ORF">EDC18_102423</name>
</gene>
<evidence type="ECO:0000313" key="1">
    <source>
        <dbReference type="EMBL" id="TCT16404.1"/>
    </source>
</evidence>
<organism evidence="1 2">
    <name type="scientific">Natranaerovirga pectinivora</name>
    <dbReference type="NCBI Taxonomy" id="682400"/>
    <lineage>
        <taxon>Bacteria</taxon>
        <taxon>Bacillati</taxon>
        <taxon>Bacillota</taxon>
        <taxon>Clostridia</taxon>
        <taxon>Lachnospirales</taxon>
        <taxon>Natranaerovirgaceae</taxon>
        <taxon>Natranaerovirga</taxon>
    </lineage>
</organism>
<comment type="caution">
    <text evidence="1">The sequence shown here is derived from an EMBL/GenBank/DDBJ whole genome shotgun (WGS) entry which is preliminary data.</text>
</comment>
<dbReference type="OrthoDB" id="2853096at2"/>
<sequence>MSNYHKQDSEKFVVGSGELYLGKINNPETASEEEIVSALKNVGAIEAGATLSYTPTIIDIEAANRGLIDRIVTREEVTFNCGIMTWLIDNLAVLSPASIDVDEITGVKKVKIGGKTKLPVNYLRFLHEKKDGSGELIVNIAKAQSVNGFSLDFNKDNATSINYEFSALSDKSGNLVEIIETFTNVE</sequence>
<evidence type="ECO:0000313" key="2">
    <source>
        <dbReference type="Proteomes" id="UP000294902"/>
    </source>
</evidence>
<dbReference type="EMBL" id="SMAL01000002">
    <property type="protein sequence ID" value="TCT16404.1"/>
    <property type="molecule type" value="Genomic_DNA"/>
</dbReference>
<accession>A0A4R3MTL0</accession>
<dbReference type="AlphaFoldDB" id="A0A4R3MTL0"/>
<protein>
    <submittedName>
        <fullName evidence="1">Uncharacterized protein</fullName>
    </submittedName>
</protein>
<proteinExistence type="predicted"/>